<organism evidence="2 3">
    <name type="scientific">Euplotes crassus</name>
    <dbReference type="NCBI Taxonomy" id="5936"/>
    <lineage>
        <taxon>Eukaryota</taxon>
        <taxon>Sar</taxon>
        <taxon>Alveolata</taxon>
        <taxon>Ciliophora</taxon>
        <taxon>Intramacronucleata</taxon>
        <taxon>Spirotrichea</taxon>
        <taxon>Hypotrichia</taxon>
        <taxon>Euplotida</taxon>
        <taxon>Euplotidae</taxon>
        <taxon>Moneuplotes</taxon>
    </lineage>
</organism>
<sequence>MDAKTNFARILFSSKSNIFHWILSSPAIQKSLTQHHGVDQCVLPRWSHSLLGFHNIEEHWDGSKELGYFWVMIFNNIINTFISFVVFVHSTCKKRWAKRRKRMSMQGPSPEFIRYQQNIAKVIPRRRQDAQDIAKDLRSYKFRNRTPKSIAAPSTLSKQSAQYLRQKFSLDKPSRNFMR</sequence>
<feature type="transmembrane region" description="Helical" evidence="1">
    <location>
        <begin position="68"/>
        <end position="92"/>
    </location>
</feature>
<gene>
    <name evidence="2" type="ORF">ECRASSUSDP1_LOCUS20552</name>
</gene>
<evidence type="ECO:0000256" key="1">
    <source>
        <dbReference type="SAM" id="Phobius"/>
    </source>
</evidence>
<reference evidence="2" key="1">
    <citation type="submission" date="2023-07" db="EMBL/GenBank/DDBJ databases">
        <authorList>
            <consortium name="AG Swart"/>
            <person name="Singh M."/>
            <person name="Singh A."/>
            <person name="Seah K."/>
            <person name="Emmerich C."/>
        </authorList>
    </citation>
    <scope>NUCLEOTIDE SEQUENCE</scope>
    <source>
        <strain evidence="2">DP1</strain>
    </source>
</reference>
<dbReference type="AlphaFoldDB" id="A0AAD1XUF6"/>
<keyword evidence="3" id="KW-1185">Reference proteome</keyword>
<protein>
    <submittedName>
        <fullName evidence="2">Uncharacterized protein</fullName>
    </submittedName>
</protein>
<name>A0AAD1XUF6_EUPCR</name>
<dbReference type="Proteomes" id="UP001295684">
    <property type="component" value="Unassembled WGS sequence"/>
</dbReference>
<evidence type="ECO:0000313" key="2">
    <source>
        <dbReference type="EMBL" id="CAI2379143.1"/>
    </source>
</evidence>
<comment type="caution">
    <text evidence="2">The sequence shown here is derived from an EMBL/GenBank/DDBJ whole genome shotgun (WGS) entry which is preliminary data.</text>
</comment>
<keyword evidence="1" id="KW-1133">Transmembrane helix</keyword>
<dbReference type="EMBL" id="CAMPGE010020965">
    <property type="protein sequence ID" value="CAI2379143.1"/>
    <property type="molecule type" value="Genomic_DNA"/>
</dbReference>
<proteinExistence type="predicted"/>
<keyword evidence="1" id="KW-0812">Transmembrane</keyword>
<accession>A0AAD1XUF6</accession>
<evidence type="ECO:0000313" key="3">
    <source>
        <dbReference type="Proteomes" id="UP001295684"/>
    </source>
</evidence>
<keyword evidence="1" id="KW-0472">Membrane</keyword>